<feature type="region of interest" description="Disordered" evidence="1">
    <location>
        <begin position="111"/>
        <end position="143"/>
    </location>
</feature>
<feature type="compositionally biased region" description="Polar residues" evidence="1">
    <location>
        <begin position="129"/>
        <end position="143"/>
    </location>
</feature>
<reference evidence="2" key="1">
    <citation type="submission" date="2018-01" db="EMBL/GenBank/DDBJ databases">
        <title>An insight into the sialome of Amazonian anophelines.</title>
        <authorList>
            <person name="Ribeiro J.M."/>
            <person name="Scarpassa V."/>
            <person name="Calvo E."/>
        </authorList>
    </citation>
    <scope>NUCLEOTIDE SEQUENCE</scope>
    <source>
        <tissue evidence="2">Salivary glands</tissue>
    </source>
</reference>
<dbReference type="EMBL" id="GGFJ01011488">
    <property type="protein sequence ID" value="MBW60629.1"/>
    <property type="molecule type" value="Transcribed_RNA"/>
</dbReference>
<evidence type="ECO:0000256" key="1">
    <source>
        <dbReference type="SAM" id="MobiDB-lite"/>
    </source>
</evidence>
<dbReference type="AlphaFoldDB" id="A0A2M4C5U7"/>
<organism evidence="2">
    <name type="scientific">Anopheles marajoara</name>
    <dbReference type="NCBI Taxonomy" id="58244"/>
    <lineage>
        <taxon>Eukaryota</taxon>
        <taxon>Metazoa</taxon>
        <taxon>Ecdysozoa</taxon>
        <taxon>Arthropoda</taxon>
        <taxon>Hexapoda</taxon>
        <taxon>Insecta</taxon>
        <taxon>Pterygota</taxon>
        <taxon>Neoptera</taxon>
        <taxon>Endopterygota</taxon>
        <taxon>Diptera</taxon>
        <taxon>Nematocera</taxon>
        <taxon>Culicoidea</taxon>
        <taxon>Culicidae</taxon>
        <taxon>Anophelinae</taxon>
        <taxon>Anopheles</taxon>
    </lineage>
</organism>
<accession>A0A2M4C5U7</accession>
<name>A0A2M4C5U7_9DIPT</name>
<protein>
    <submittedName>
        <fullName evidence="2">Putative secreted protein</fullName>
    </submittedName>
</protein>
<sequence>MRANELLLATSLISSSSNSSSPSAVSQPVRTKCKQLLNNERNYVSRVGKLNVRMAMMTMMMMMVMLGRCTVYGSLCRTECVRGLDLNYDRLKSVTLRAMVNAPVLDKTPAVLGHPPKVGPIRKERSRFSKPNQSQFPPTKSNTVDRLCRSRASAAVFRKMQNGSSSRHSTTRSRRWRFGCLASSANSLVGATEAYDGWVAVQCSAVHANCSRRLHSPGGGFYF</sequence>
<evidence type="ECO:0000313" key="2">
    <source>
        <dbReference type="EMBL" id="MBW60629.1"/>
    </source>
</evidence>
<proteinExistence type="predicted"/>